<dbReference type="RefSeq" id="WP_284296391.1">
    <property type="nucleotide sequence ID" value="NZ_BSSV01000001.1"/>
</dbReference>
<accession>A0ABQ6HDF6</accession>
<evidence type="ECO:0000313" key="3">
    <source>
        <dbReference type="Proteomes" id="UP001157134"/>
    </source>
</evidence>
<evidence type="ECO:0000313" key="2">
    <source>
        <dbReference type="EMBL" id="GLX84767.1"/>
    </source>
</evidence>
<name>A0ABQ6HDF6_9GAMM</name>
<dbReference type="Proteomes" id="UP001157134">
    <property type="component" value="Unassembled WGS sequence"/>
</dbReference>
<protein>
    <submittedName>
        <fullName evidence="2">Uncharacterized protein</fullName>
    </submittedName>
</protein>
<keyword evidence="3" id="KW-1185">Reference proteome</keyword>
<organism evidence="2 3">
    <name type="scientific">Thalassotalea loyana</name>
    <dbReference type="NCBI Taxonomy" id="280483"/>
    <lineage>
        <taxon>Bacteria</taxon>
        <taxon>Pseudomonadati</taxon>
        <taxon>Pseudomonadota</taxon>
        <taxon>Gammaproteobacteria</taxon>
        <taxon>Alteromonadales</taxon>
        <taxon>Colwelliaceae</taxon>
        <taxon>Thalassotalea</taxon>
    </lineage>
</organism>
<gene>
    <name evidence="2" type="ORF">tloyanaT_10190</name>
</gene>
<proteinExistence type="predicted"/>
<evidence type="ECO:0000256" key="1">
    <source>
        <dbReference type="SAM" id="MobiDB-lite"/>
    </source>
</evidence>
<comment type="caution">
    <text evidence="2">The sequence shown here is derived from an EMBL/GenBank/DDBJ whole genome shotgun (WGS) entry which is preliminary data.</text>
</comment>
<sequence length="101" mass="10850">MTQNDSLKALQQLKAEVAALKAAQKAAPLSDGDELAKINPSADKVQETSPAQDSVSTPAKLSEEEQLDELKTLLAKEIKDLPTVTTLAVFSLGLLMGRYLR</sequence>
<feature type="compositionally biased region" description="Polar residues" evidence="1">
    <location>
        <begin position="47"/>
        <end position="59"/>
    </location>
</feature>
<dbReference type="EMBL" id="BSSV01000001">
    <property type="protein sequence ID" value="GLX84767.1"/>
    <property type="molecule type" value="Genomic_DNA"/>
</dbReference>
<reference evidence="2 3" key="1">
    <citation type="submission" date="2023-03" db="EMBL/GenBank/DDBJ databases">
        <title>Thalassotalea loyana LMG 22536T draft genome sequence.</title>
        <authorList>
            <person name="Sawabe T."/>
        </authorList>
    </citation>
    <scope>NUCLEOTIDE SEQUENCE [LARGE SCALE GENOMIC DNA]</scope>
    <source>
        <strain evidence="2 3">LMG 22536</strain>
    </source>
</reference>
<feature type="region of interest" description="Disordered" evidence="1">
    <location>
        <begin position="27"/>
        <end position="63"/>
    </location>
</feature>